<name>A0A481YWY7_9VIRU</name>
<dbReference type="Gene3D" id="3.30.40.10">
    <property type="entry name" value="Zinc/RING finger domain, C3HC4 (zinc finger)"/>
    <property type="match status" value="1"/>
</dbReference>
<evidence type="ECO:0000256" key="1">
    <source>
        <dbReference type="PROSITE-ProRule" id="PRU00175"/>
    </source>
</evidence>
<gene>
    <name evidence="3" type="ORF">LCMAC201_05420</name>
</gene>
<proteinExistence type="predicted"/>
<dbReference type="InterPro" id="IPR001841">
    <property type="entry name" value="Znf_RING"/>
</dbReference>
<evidence type="ECO:0000313" key="3">
    <source>
        <dbReference type="EMBL" id="QBK87629.1"/>
    </source>
</evidence>
<accession>A0A481YWY7</accession>
<sequence>MYLTELDTETIRGATLKQLGGCRKAALVNCATKLNGSDCLETFEQFSNQIPITRLTIQQLKRYIITMLDNLEREKVLEIGLLIVGETITGNVEKCNVCYELMGRQMNNLPCGHWIHYTCMAKGVDTRCPICRREVLHDLPYGTQQDIAQNKMVDQIRQLTGLQRN</sequence>
<keyword evidence="1" id="KW-0862">Zinc</keyword>
<feature type="domain" description="RING-type" evidence="2">
    <location>
        <begin position="95"/>
        <end position="132"/>
    </location>
</feature>
<evidence type="ECO:0000259" key="2">
    <source>
        <dbReference type="PROSITE" id="PS50089"/>
    </source>
</evidence>
<dbReference type="Pfam" id="PF13639">
    <property type="entry name" value="zf-RING_2"/>
    <property type="match status" value="1"/>
</dbReference>
<dbReference type="EMBL" id="MK500364">
    <property type="protein sequence ID" value="QBK87629.1"/>
    <property type="molecule type" value="Genomic_DNA"/>
</dbReference>
<dbReference type="PROSITE" id="PS50089">
    <property type="entry name" value="ZF_RING_2"/>
    <property type="match status" value="1"/>
</dbReference>
<dbReference type="GO" id="GO:0008270">
    <property type="term" value="F:zinc ion binding"/>
    <property type="evidence" value="ECO:0007669"/>
    <property type="project" value="UniProtKB-KW"/>
</dbReference>
<reference evidence="3" key="1">
    <citation type="journal article" date="2019" name="MBio">
        <title>Virus Genomes from Deep Sea Sediments Expand the Ocean Megavirome and Support Independent Origins of Viral Gigantism.</title>
        <authorList>
            <person name="Backstrom D."/>
            <person name="Yutin N."/>
            <person name="Jorgensen S.L."/>
            <person name="Dharamshi J."/>
            <person name="Homa F."/>
            <person name="Zaremba-Niedwiedzka K."/>
            <person name="Spang A."/>
            <person name="Wolf Y.I."/>
            <person name="Koonin E.V."/>
            <person name="Ettema T.J."/>
        </authorList>
    </citation>
    <scope>NUCLEOTIDE SEQUENCE</scope>
</reference>
<keyword evidence="1" id="KW-0479">Metal-binding</keyword>
<dbReference type="InterPro" id="IPR013083">
    <property type="entry name" value="Znf_RING/FYVE/PHD"/>
</dbReference>
<keyword evidence="1" id="KW-0863">Zinc-finger</keyword>
<dbReference type="SMART" id="SM00184">
    <property type="entry name" value="RING"/>
    <property type="match status" value="1"/>
</dbReference>
<organism evidence="3">
    <name type="scientific">Marseillevirus LCMAC201</name>
    <dbReference type="NCBI Taxonomy" id="2506605"/>
    <lineage>
        <taxon>Viruses</taxon>
        <taxon>Varidnaviria</taxon>
        <taxon>Bamfordvirae</taxon>
        <taxon>Nucleocytoviricota</taxon>
        <taxon>Megaviricetes</taxon>
        <taxon>Pimascovirales</taxon>
        <taxon>Pimascovirales incertae sedis</taxon>
        <taxon>Marseilleviridae</taxon>
    </lineage>
</organism>
<protein>
    <submittedName>
        <fullName evidence="3">Ring finger domain protein</fullName>
    </submittedName>
</protein>
<dbReference type="SUPFAM" id="SSF57850">
    <property type="entry name" value="RING/U-box"/>
    <property type="match status" value="1"/>
</dbReference>